<dbReference type="SUPFAM" id="SSF53474">
    <property type="entry name" value="alpha/beta-Hydrolases"/>
    <property type="match status" value="1"/>
</dbReference>
<dbReference type="PANTHER" id="PTHR48081:SF30">
    <property type="entry name" value="ACETYL-HYDROLASE LIPR-RELATED"/>
    <property type="match status" value="1"/>
</dbReference>
<evidence type="ECO:0000313" key="5">
    <source>
        <dbReference type="EMBL" id="MDN5204543.1"/>
    </source>
</evidence>
<accession>A0ABT8KY64</accession>
<dbReference type="Gene3D" id="3.40.50.1820">
    <property type="entry name" value="alpha/beta hydrolase"/>
    <property type="match status" value="1"/>
</dbReference>
<dbReference type="InterPro" id="IPR050300">
    <property type="entry name" value="GDXG_lipolytic_enzyme"/>
</dbReference>
<dbReference type="RefSeq" id="WP_346754563.1">
    <property type="nucleotide sequence ID" value="NZ_JAUJEA010000011.1"/>
</dbReference>
<dbReference type="GO" id="GO:0016787">
    <property type="term" value="F:hydrolase activity"/>
    <property type="evidence" value="ECO:0007669"/>
    <property type="project" value="UniProtKB-KW"/>
</dbReference>
<dbReference type="InterPro" id="IPR029058">
    <property type="entry name" value="AB_hydrolase_fold"/>
</dbReference>
<evidence type="ECO:0000256" key="1">
    <source>
        <dbReference type="ARBA" id="ARBA00010515"/>
    </source>
</evidence>
<reference evidence="5" key="1">
    <citation type="submission" date="2023-06" db="EMBL/GenBank/DDBJ databases">
        <title>Genomic of Parafulvivirga corallium.</title>
        <authorList>
            <person name="Wang G."/>
        </authorList>
    </citation>
    <scope>NUCLEOTIDE SEQUENCE</scope>
    <source>
        <strain evidence="5">BMA10</strain>
    </source>
</reference>
<keyword evidence="6" id="KW-1185">Reference proteome</keyword>
<dbReference type="InterPro" id="IPR002925">
    <property type="entry name" value="Dienelactn_hydro"/>
</dbReference>
<sequence length="287" mass="32653">MQKPLMKTNYHLFIVLFTIINSSAICYAQEKTLYKQIDSVKLFMEVYYPEKVDATKTYPSMVFFFGGGWLGGDRTQFLNHAKYFSKRGMVCILVDYRTKNINKTTPFESLKDAKSAIRYIRKNSLRFHIDSTKIIASGGSAGGHLAAATALIQDYNEASDDLFINCVPNALVLFNPVIDNGPGGYGYERIGDDYKEFSPLHNIKNGAPPTIIFLGTNDKLVPVVTVEYYKKVMDKVESRCDLFLYEGVGHGFFNYRNFEFYKKTLIEADKFLVSLGYLEDEPIVKIE</sequence>
<evidence type="ECO:0000259" key="3">
    <source>
        <dbReference type="Pfam" id="PF01738"/>
    </source>
</evidence>
<dbReference type="Pfam" id="PF20434">
    <property type="entry name" value="BD-FAE"/>
    <property type="match status" value="1"/>
</dbReference>
<gene>
    <name evidence="5" type="ORF">QQ008_24335</name>
</gene>
<evidence type="ECO:0000256" key="2">
    <source>
        <dbReference type="ARBA" id="ARBA00022801"/>
    </source>
</evidence>
<comment type="caution">
    <text evidence="5">The sequence shown here is derived from an EMBL/GenBank/DDBJ whole genome shotgun (WGS) entry which is preliminary data.</text>
</comment>
<comment type="similarity">
    <text evidence="1">Belongs to the 'GDXG' lipolytic enzyme family.</text>
</comment>
<evidence type="ECO:0000259" key="4">
    <source>
        <dbReference type="Pfam" id="PF20434"/>
    </source>
</evidence>
<evidence type="ECO:0000313" key="6">
    <source>
        <dbReference type="Proteomes" id="UP001172082"/>
    </source>
</evidence>
<name>A0ABT8KY64_9BACT</name>
<protein>
    <submittedName>
        <fullName evidence="5">Alpha/beta hydrolase</fullName>
    </submittedName>
</protein>
<proteinExistence type="inferred from homology"/>
<dbReference type="EMBL" id="JAUJEA010000011">
    <property type="protein sequence ID" value="MDN5204543.1"/>
    <property type="molecule type" value="Genomic_DNA"/>
</dbReference>
<dbReference type="Proteomes" id="UP001172082">
    <property type="component" value="Unassembled WGS sequence"/>
</dbReference>
<dbReference type="PANTHER" id="PTHR48081">
    <property type="entry name" value="AB HYDROLASE SUPERFAMILY PROTEIN C4A8.06C"/>
    <property type="match status" value="1"/>
</dbReference>
<dbReference type="InterPro" id="IPR049492">
    <property type="entry name" value="BD-FAE-like_dom"/>
</dbReference>
<keyword evidence="2 5" id="KW-0378">Hydrolase</keyword>
<feature type="domain" description="BD-FAE-like" evidence="4">
    <location>
        <begin position="44"/>
        <end position="161"/>
    </location>
</feature>
<organism evidence="5 6">
    <name type="scientific">Splendidivirga corallicola</name>
    <dbReference type="NCBI Taxonomy" id="3051826"/>
    <lineage>
        <taxon>Bacteria</taxon>
        <taxon>Pseudomonadati</taxon>
        <taxon>Bacteroidota</taxon>
        <taxon>Cytophagia</taxon>
        <taxon>Cytophagales</taxon>
        <taxon>Splendidivirgaceae</taxon>
        <taxon>Splendidivirga</taxon>
    </lineage>
</organism>
<feature type="domain" description="Dienelactone hydrolase" evidence="3">
    <location>
        <begin position="198"/>
        <end position="258"/>
    </location>
</feature>
<dbReference type="Pfam" id="PF01738">
    <property type="entry name" value="DLH"/>
    <property type="match status" value="1"/>
</dbReference>